<sequence>MHPVVVLLRYIPYNLILSWIIMGRWGPAVGTLLLPLPNVNPMPANLRIFPPTFKNETLVLSQCPEFYAEDTLIFLQAIYLSLFLVKYLIWKFHKMVFEAVLVVNHQLHVDLGGDSPSLGDSFLLSGNFCHTFGPVHFTKYPPNPAYLEFDLETILIADSLARNRETEYIGHKGKWYKVTPLLLKDKYSYLPAYFVPMTPPLTLQPNCPMKPSPTAKTTSTQMFGVLYITLMGLVDSMVPNSGPWFLLWQYVLYIINLAPILWWALPTGPAVPCPKSPNASTYAWLPDTAKPLNLLNYLAHTIDKRFFLSYLYQVTSFGSLISVPTWEESLINLDYVLALFCPHLKQLQDNQSGCASSKSTKSNLAEVNVLLKHYLGGSQSEVNP</sequence>
<proteinExistence type="predicted"/>
<name>A0ACC2TYF6_9FUNG</name>
<reference evidence="1" key="1">
    <citation type="submission" date="2022-04" db="EMBL/GenBank/DDBJ databases">
        <title>Genome of the entomopathogenic fungus Entomophthora muscae.</title>
        <authorList>
            <person name="Elya C."/>
            <person name="Lovett B.R."/>
            <person name="Lee E."/>
            <person name="Macias A.M."/>
            <person name="Hajek A.E."/>
            <person name="De Bivort B.L."/>
            <person name="Kasson M.T."/>
            <person name="De Fine Licht H.H."/>
            <person name="Stajich J.E."/>
        </authorList>
    </citation>
    <scope>NUCLEOTIDE SEQUENCE</scope>
    <source>
        <strain evidence="1">Berkeley</strain>
    </source>
</reference>
<organism evidence="1 2">
    <name type="scientific">Entomophthora muscae</name>
    <dbReference type="NCBI Taxonomy" id="34485"/>
    <lineage>
        <taxon>Eukaryota</taxon>
        <taxon>Fungi</taxon>
        <taxon>Fungi incertae sedis</taxon>
        <taxon>Zoopagomycota</taxon>
        <taxon>Entomophthoromycotina</taxon>
        <taxon>Entomophthoromycetes</taxon>
        <taxon>Entomophthorales</taxon>
        <taxon>Entomophthoraceae</taxon>
        <taxon>Entomophthora</taxon>
    </lineage>
</organism>
<accession>A0ACC2TYF6</accession>
<evidence type="ECO:0000313" key="1">
    <source>
        <dbReference type="EMBL" id="KAJ9079530.1"/>
    </source>
</evidence>
<protein>
    <submittedName>
        <fullName evidence="1">Uncharacterized protein</fullName>
    </submittedName>
</protein>
<dbReference type="EMBL" id="QTSX02001711">
    <property type="protein sequence ID" value="KAJ9079530.1"/>
    <property type="molecule type" value="Genomic_DNA"/>
</dbReference>
<keyword evidence="2" id="KW-1185">Reference proteome</keyword>
<dbReference type="Proteomes" id="UP001165960">
    <property type="component" value="Unassembled WGS sequence"/>
</dbReference>
<gene>
    <name evidence="1" type="ORF">DSO57_1034614</name>
</gene>
<comment type="caution">
    <text evidence="1">The sequence shown here is derived from an EMBL/GenBank/DDBJ whole genome shotgun (WGS) entry which is preliminary data.</text>
</comment>
<evidence type="ECO:0000313" key="2">
    <source>
        <dbReference type="Proteomes" id="UP001165960"/>
    </source>
</evidence>